<dbReference type="AlphaFoldDB" id="A0A179D1V3"/>
<dbReference type="PANTHER" id="PTHR37316:SF3">
    <property type="entry name" value="TEICHOIC ACID GLYCEROL-PHOSPHATE TRANSFERASE"/>
    <property type="match status" value="1"/>
</dbReference>
<dbReference type="InterPro" id="IPR043148">
    <property type="entry name" value="TagF_C"/>
</dbReference>
<comment type="caution">
    <text evidence="1">The sequence shown here is derived from an EMBL/GenBank/DDBJ whole genome shotgun (WGS) entry which is preliminary data.</text>
</comment>
<keyword evidence="1" id="KW-0946">Virion</keyword>
<proteinExistence type="predicted"/>
<dbReference type="InterPro" id="IPR007554">
    <property type="entry name" value="Glycerophosphate_synth"/>
</dbReference>
<reference evidence="1 2" key="1">
    <citation type="submission" date="2014-01" db="EMBL/GenBank/DDBJ databases">
        <authorList>
            <person name="Zuccon D."/>
        </authorList>
    </citation>
    <scope>NUCLEOTIDE SEQUENCE [LARGE SCALE GENOMIC DNA]</scope>
    <source>
        <strain evidence="1 2">Y31</strain>
    </source>
</reference>
<dbReference type="Proteomes" id="UP000078358">
    <property type="component" value="Unassembled WGS sequence"/>
</dbReference>
<keyword evidence="1" id="KW-0167">Capsid protein</keyword>
<evidence type="ECO:0000313" key="2">
    <source>
        <dbReference type="Proteomes" id="UP000078358"/>
    </source>
</evidence>
<evidence type="ECO:0000313" key="1">
    <source>
        <dbReference type="EMBL" id="OAQ15737.1"/>
    </source>
</evidence>
<dbReference type="Pfam" id="PF04464">
    <property type="entry name" value="Glyphos_transf"/>
    <property type="match status" value="1"/>
</dbReference>
<dbReference type="PANTHER" id="PTHR37316">
    <property type="entry name" value="TEICHOIC ACID GLYCEROL-PHOSPHATE PRIMASE"/>
    <property type="match status" value="1"/>
</dbReference>
<dbReference type="GO" id="GO:0047355">
    <property type="term" value="F:CDP-glycerol glycerophosphotransferase activity"/>
    <property type="evidence" value="ECO:0007669"/>
    <property type="project" value="InterPro"/>
</dbReference>
<dbReference type="PATRIC" id="fig|1261658.3.peg.865"/>
<dbReference type="GO" id="GO:0016020">
    <property type="term" value="C:membrane"/>
    <property type="evidence" value="ECO:0007669"/>
    <property type="project" value="InterPro"/>
</dbReference>
<dbReference type="SUPFAM" id="SSF53756">
    <property type="entry name" value="UDP-Glycosyltransferase/glycogen phosphorylase"/>
    <property type="match status" value="1"/>
</dbReference>
<protein>
    <submittedName>
        <fullName evidence="1">Spore coat protein CotS</fullName>
    </submittedName>
</protein>
<dbReference type="Gene3D" id="3.40.50.12580">
    <property type="match status" value="1"/>
</dbReference>
<organism evidence="1 2">
    <name type="scientific">Bibersteinia trehalosi Y31</name>
    <dbReference type="NCBI Taxonomy" id="1261658"/>
    <lineage>
        <taxon>Bacteria</taxon>
        <taxon>Pseudomonadati</taxon>
        <taxon>Pseudomonadota</taxon>
        <taxon>Gammaproteobacteria</taxon>
        <taxon>Pasteurellales</taxon>
        <taxon>Pasteurellaceae</taxon>
        <taxon>Bibersteinia</taxon>
    </lineage>
</organism>
<name>A0A179D1V3_BIBTR</name>
<gene>
    <name evidence="1" type="ORF">F480_04300</name>
</gene>
<sequence length="392" mass="45161">MGIAENQPDSSKRIAFLIWNTFQLLHFRSLLLQLPTALLVVEQRKRSIPIAQNILAEIPNNVAYIAQKDIQKKLDGRFDVLVIQTVFEQIDLFKETKIAMLQYGYAKAPHNYGTWRAFADLNLVYGQHAYDAISYFSPTESIGCPRYDQWFDVHFHLQSYYKYASILDNSKKTILYAPSWGELSSFHFYIDQLYALSERYNVIVKIHHNTTLLSNTSHNLQDLFLGVHFFYENEDIISLISIADIVISDFSGAIFDALFCRKPVVLLNIPNSVKSQKLDAFSLEIFLRSQLGTEIHSPEELGSVLDEITAAPQKYQLAQELYANLFTETEYATKQAVYCLNRLANGDYVPSQQQQYIRQTLCELYAEKRKGAEKRKSFSKMKQLSKKLLLAK</sequence>
<accession>A0A179D1V3</accession>
<dbReference type="InterPro" id="IPR051612">
    <property type="entry name" value="Teichoic_Acid_Biosynth"/>
</dbReference>
<dbReference type="EMBL" id="JACI01000001">
    <property type="protein sequence ID" value="OAQ15737.1"/>
    <property type="molecule type" value="Genomic_DNA"/>
</dbReference>